<evidence type="ECO:0000256" key="1">
    <source>
        <dbReference type="ARBA" id="ARBA00004123"/>
    </source>
</evidence>
<evidence type="ECO:0000256" key="5">
    <source>
        <dbReference type="ARBA" id="ARBA00023242"/>
    </source>
</evidence>
<sequence length="262" mass="28759">MVAYYSNKNSSSGHGFPGPFDPFSYDFGAFDGGCTSRPLSQSLVLDSGKGELVKAPGRVGKKSVSEDKITAALKSHSEAERRRRERINAHLNTLRDLVPCREKMDKATLLAEVIKQVKELKKTAHEASKGFLIPVDTDEVSVQQFDDEVDGTFSFKATICSDNKPELLTDLRKALEGLQLKMVNAEMSTLGDRMKNDFVLTSCTSVHVDPAKARQLLSDSIHQALSSVLEKASVSPEYSPRTTLVPNKRQRISFTDSSSSSS</sequence>
<comment type="subcellular location">
    <subcellularLocation>
        <location evidence="1">Nucleus</location>
    </subcellularLocation>
</comment>
<dbReference type="EMBL" id="BPVZ01000006">
    <property type="protein sequence ID" value="GKU92327.1"/>
    <property type="molecule type" value="Genomic_DNA"/>
</dbReference>
<dbReference type="GO" id="GO:0005634">
    <property type="term" value="C:nucleus"/>
    <property type="evidence" value="ECO:0007669"/>
    <property type="project" value="UniProtKB-SubCell"/>
</dbReference>
<evidence type="ECO:0000259" key="6">
    <source>
        <dbReference type="PROSITE" id="PS50888"/>
    </source>
</evidence>
<evidence type="ECO:0000313" key="7">
    <source>
        <dbReference type="EMBL" id="GKU92327.1"/>
    </source>
</evidence>
<comment type="caution">
    <text evidence="7">The sequence shown here is derived from an EMBL/GenBank/DDBJ whole genome shotgun (WGS) entry which is preliminary data.</text>
</comment>
<dbReference type="SMART" id="SM00353">
    <property type="entry name" value="HLH"/>
    <property type="match status" value="1"/>
</dbReference>
<dbReference type="InterPro" id="IPR036638">
    <property type="entry name" value="HLH_DNA-bd_sf"/>
</dbReference>
<gene>
    <name evidence="7" type="ORF">SLEP1_g6070</name>
    <name evidence="8" type="ORF">SLEP1_g6071</name>
</gene>
<dbReference type="SUPFAM" id="SSF47459">
    <property type="entry name" value="HLH, helix-loop-helix DNA-binding domain"/>
    <property type="match status" value="1"/>
</dbReference>
<keyword evidence="5" id="KW-0539">Nucleus</keyword>
<evidence type="ECO:0000256" key="2">
    <source>
        <dbReference type="ARBA" id="ARBA00023015"/>
    </source>
</evidence>
<keyword evidence="3" id="KW-0238">DNA-binding</keyword>
<protein>
    <recommendedName>
        <fullName evidence="6">BHLH domain-containing protein</fullName>
    </recommendedName>
</protein>
<proteinExistence type="predicted"/>
<dbReference type="InterPro" id="IPR045847">
    <property type="entry name" value="AIG1-like"/>
</dbReference>
<reference evidence="7 9" key="1">
    <citation type="journal article" date="2021" name="Commun. Biol.">
        <title>The genome of Shorea leprosula (Dipterocarpaceae) highlights the ecological relevance of drought in aseasonal tropical rainforests.</title>
        <authorList>
            <person name="Ng K.K.S."/>
            <person name="Kobayashi M.J."/>
            <person name="Fawcett J.A."/>
            <person name="Hatakeyama M."/>
            <person name="Paape T."/>
            <person name="Ng C.H."/>
            <person name="Ang C.C."/>
            <person name="Tnah L.H."/>
            <person name="Lee C.T."/>
            <person name="Nishiyama T."/>
            <person name="Sese J."/>
            <person name="O'Brien M.J."/>
            <person name="Copetti D."/>
            <person name="Mohd Noor M.I."/>
            <person name="Ong R.C."/>
            <person name="Putra M."/>
            <person name="Sireger I.Z."/>
            <person name="Indrioko S."/>
            <person name="Kosugi Y."/>
            <person name="Izuno A."/>
            <person name="Isagi Y."/>
            <person name="Lee S.L."/>
            <person name="Shimizu K.K."/>
        </authorList>
    </citation>
    <scope>NUCLEOTIDE SEQUENCE [LARGE SCALE GENOMIC DNA]</scope>
    <source>
        <strain evidence="7">214</strain>
    </source>
</reference>
<dbReference type="PANTHER" id="PTHR45844:SF9">
    <property type="entry name" value="OS09G0463900 PROTEIN"/>
    <property type="match status" value="1"/>
</dbReference>
<feature type="domain" description="BHLH" evidence="6">
    <location>
        <begin position="71"/>
        <end position="120"/>
    </location>
</feature>
<name>A0AAV5I337_9ROSI</name>
<dbReference type="EMBL" id="BPVZ01000006">
    <property type="protein sequence ID" value="GKU92328.1"/>
    <property type="molecule type" value="Genomic_DNA"/>
</dbReference>
<keyword evidence="4" id="KW-0804">Transcription</keyword>
<dbReference type="PROSITE" id="PS50888">
    <property type="entry name" value="BHLH"/>
    <property type="match status" value="1"/>
</dbReference>
<dbReference type="GO" id="GO:0003700">
    <property type="term" value="F:DNA-binding transcription factor activity"/>
    <property type="evidence" value="ECO:0007669"/>
    <property type="project" value="InterPro"/>
</dbReference>
<keyword evidence="2" id="KW-0805">Transcription regulation</keyword>
<dbReference type="Proteomes" id="UP001054252">
    <property type="component" value="Unassembled WGS sequence"/>
</dbReference>
<dbReference type="PANTHER" id="PTHR45844">
    <property type="entry name" value="TRANSCRIPTION FACTOR BHLH30"/>
    <property type="match status" value="1"/>
</dbReference>
<evidence type="ECO:0000313" key="9">
    <source>
        <dbReference type="Proteomes" id="UP001054252"/>
    </source>
</evidence>
<keyword evidence="9" id="KW-1185">Reference proteome</keyword>
<dbReference type="InterPro" id="IPR011598">
    <property type="entry name" value="bHLH_dom"/>
</dbReference>
<dbReference type="AlphaFoldDB" id="A0AAV5I337"/>
<dbReference type="GO" id="GO:0046983">
    <property type="term" value="F:protein dimerization activity"/>
    <property type="evidence" value="ECO:0007669"/>
    <property type="project" value="InterPro"/>
</dbReference>
<evidence type="ECO:0000256" key="4">
    <source>
        <dbReference type="ARBA" id="ARBA00023163"/>
    </source>
</evidence>
<dbReference type="GO" id="GO:0003677">
    <property type="term" value="F:DNA binding"/>
    <property type="evidence" value="ECO:0007669"/>
    <property type="project" value="UniProtKB-KW"/>
</dbReference>
<organism evidence="7 9">
    <name type="scientific">Rubroshorea leprosula</name>
    <dbReference type="NCBI Taxonomy" id="152421"/>
    <lineage>
        <taxon>Eukaryota</taxon>
        <taxon>Viridiplantae</taxon>
        <taxon>Streptophyta</taxon>
        <taxon>Embryophyta</taxon>
        <taxon>Tracheophyta</taxon>
        <taxon>Spermatophyta</taxon>
        <taxon>Magnoliopsida</taxon>
        <taxon>eudicotyledons</taxon>
        <taxon>Gunneridae</taxon>
        <taxon>Pentapetalae</taxon>
        <taxon>rosids</taxon>
        <taxon>malvids</taxon>
        <taxon>Malvales</taxon>
        <taxon>Dipterocarpaceae</taxon>
        <taxon>Rubroshorea</taxon>
    </lineage>
</organism>
<dbReference type="Gene3D" id="4.10.280.10">
    <property type="entry name" value="Helix-loop-helix DNA-binding domain"/>
    <property type="match status" value="1"/>
</dbReference>
<accession>A0AAV5I337</accession>
<evidence type="ECO:0000256" key="3">
    <source>
        <dbReference type="ARBA" id="ARBA00023125"/>
    </source>
</evidence>
<evidence type="ECO:0000313" key="8">
    <source>
        <dbReference type="EMBL" id="GKU92328.1"/>
    </source>
</evidence>
<dbReference type="Pfam" id="PF00010">
    <property type="entry name" value="HLH"/>
    <property type="match status" value="1"/>
</dbReference>